<organism evidence="3 4">
    <name type="scientific">Pseudorhodoferax soli</name>
    <dbReference type="NCBI Taxonomy" id="545864"/>
    <lineage>
        <taxon>Bacteria</taxon>
        <taxon>Pseudomonadati</taxon>
        <taxon>Pseudomonadota</taxon>
        <taxon>Betaproteobacteria</taxon>
        <taxon>Burkholderiales</taxon>
        <taxon>Comamonadaceae</taxon>
    </lineage>
</organism>
<proteinExistence type="predicted"/>
<evidence type="ECO:0000313" key="4">
    <source>
        <dbReference type="Proteomes" id="UP000252884"/>
    </source>
</evidence>
<dbReference type="AlphaFoldDB" id="A0A368YAC8"/>
<evidence type="ECO:0000313" key="3">
    <source>
        <dbReference type="EMBL" id="RCW76649.1"/>
    </source>
</evidence>
<dbReference type="OrthoDB" id="8480067at2"/>
<dbReference type="InterPro" id="IPR013424">
    <property type="entry name" value="Ice-binding_C"/>
</dbReference>
<feature type="signal peptide" evidence="1">
    <location>
        <begin position="1"/>
        <end position="24"/>
    </location>
</feature>
<keyword evidence="4" id="KW-1185">Reference proteome</keyword>
<comment type="caution">
    <text evidence="3">The sequence shown here is derived from an EMBL/GenBank/DDBJ whole genome shotgun (WGS) entry which is preliminary data.</text>
</comment>
<dbReference type="EMBL" id="QPJK01000001">
    <property type="protein sequence ID" value="RCW76649.1"/>
    <property type="molecule type" value="Genomic_DNA"/>
</dbReference>
<feature type="domain" description="Ice-binding protein C-terminal" evidence="2">
    <location>
        <begin position="244"/>
        <end position="266"/>
    </location>
</feature>
<evidence type="ECO:0000259" key="2">
    <source>
        <dbReference type="Pfam" id="PF07589"/>
    </source>
</evidence>
<dbReference type="RefSeq" id="WP_114466687.1">
    <property type="nucleotide sequence ID" value="NZ_QPJK01000001.1"/>
</dbReference>
<protein>
    <submittedName>
        <fullName evidence="3">Putative secreted protein</fullName>
    </submittedName>
</protein>
<evidence type="ECO:0000256" key="1">
    <source>
        <dbReference type="SAM" id="SignalP"/>
    </source>
</evidence>
<keyword evidence="1" id="KW-0732">Signal</keyword>
<accession>A0A368YAC8</accession>
<dbReference type="Pfam" id="PF07589">
    <property type="entry name" value="PEP-CTERM"/>
    <property type="match status" value="1"/>
</dbReference>
<dbReference type="Proteomes" id="UP000252884">
    <property type="component" value="Unassembled WGS sequence"/>
</dbReference>
<name>A0A368YAC8_9BURK</name>
<dbReference type="NCBIfam" id="TIGR02595">
    <property type="entry name" value="PEP_CTERM"/>
    <property type="match status" value="1"/>
</dbReference>
<dbReference type="NCBIfam" id="NF038125">
    <property type="entry name" value="PEP_CTERM_THxN"/>
    <property type="match status" value="1"/>
</dbReference>
<sequence length="271" mass="28345">MRSLKPSHVALAAAVALATSAASAAPVANWTYEVTSAFDTDPAATTFVNSGTNPGPINPSTGYWTSSNLLQWGQNDGSIAGGTRSGLEITNSPSNGGVATNGAFVPANSYTHYNNAALGANSWTLSTTKIDSTLSLSAPGVDKLFETSYSVYFTETPNRNTGCPSAPEANPCSDIFVLVGGFGESFTYDGYEYSFQFISDPAFTELSEAQCVAAGYQAGCFGFATPEGQDYTVDFAFRLVATEVPEPATLALLGAGLLGMAGLRRRQQNKR</sequence>
<feature type="chain" id="PRO_5016860694" evidence="1">
    <location>
        <begin position="25"/>
        <end position="271"/>
    </location>
</feature>
<reference evidence="3 4" key="1">
    <citation type="submission" date="2018-07" db="EMBL/GenBank/DDBJ databases">
        <title>Genomic Encyclopedia of Type Strains, Phase IV (KMG-IV): sequencing the most valuable type-strain genomes for metagenomic binning, comparative biology and taxonomic classification.</title>
        <authorList>
            <person name="Goeker M."/>
        </authorList>
    </citation>
    <scope>NUCLEOTIDE SEQUENCE [LARGE SCALE GENOMIC DNA]</scope>
    <source>
        <strain evidence="3 4">DSM 21634</strain>
    </source>
</reference>
<gene>
    <name evidence="3" type="ORF">DES41_1011258</name>
</gene>